<dbReference type="FunCoup" id="R4G598">
    <property type="interactions" value="19"/>
</dbReference>
<dbReference type="EMBL" id="GAHY01000710">
    <property type="protein sequence ID" value="JAA76800.1"/>
    <property type="molecule type" value="mRNA"/>
</dbReference>
<keyword evidence="4" id="KW-0732">Signal</keyword>
<name>R4G598_RHOPR</name>
<dbReference type="EMBL" id="ACPB03009505">
    <property type="status" value="NOT_ANNOTATED_CDS"/>
    <property type="molecule type" value="Genomic_DNA"/>
</dbReference>
<sequence length="206" mass="23369">MRIIIITLVVCGCALAQPQLRRRPERFPEFLPQAQHQDGEYKQFQQSSKQFQPPQSTPSAQVLDRVRPTPIPIIRFDKQQSIDGSYKASYETGNSIIAEETGFLKNVGVKDEEALVQYGSYSYTDPDGNIITVRYTADEGGFRAEGDHLPTPPPVPPEVQKGLDIIFESIRQQAEKDVQEKRFENSHLESANYPASRQEDDGRYRP</sequence>
<proteinExistence type="evidence at transcript level"/>
<reference evidence="5" key="1">
    <citation type="submission" date="2013-04" db="EMBL/GenBank/DDBJ databases">
        <title>An insight into the transcriptome of the digestive tract of the blood sucking bug, Rhodnius prolixus.</title>
        <authorList>
            <person name="Ribeiro J.M.C."/>
            <person name="Genta F.A."/>
            <person name="Sorgine M.H.F."/>
            <person name="Paiva-Silva G.O."/>
            <person name="Majerowicz D."/>
            <person name="Medeiros M."/>
            <person name="Koerich L."/>
            <person name="Terra W.R."/>
            <person name="Ferreira C."/>
            <person name="Pimentel A.C."/>
            <person name="Bisch P.M."/>
            <person name="Diniz M.M.P."/>
            <person name="Nascimento R."/>
            <person name="Salmon D."/>
            <person name="Silber A.M."/>
            <person name="Alves M."/>
            <person name="Oliveira M.F."/>
            <person name="Gondim K.C."/>
            <person name="Silva Neto M.A.C."/>
            <person name="Atella G.C."/>
            <person name="Araujo H."/>
            <person name="Dias F.S."/>
            <person name="Polycarpo C.R."/>
            <person name="Fampa P."/>
            <person name="Melo A.C."/>
            <person name="Tanaka A.S."/>
            <person name="Balczun C."/>
            <person name="Oliveira J.H.M."/>
            <person name="Goncalves R."/>
            <person name="Lazoski C."/>
            <person name="Pereira M.A."/>
            <person name="Rivera-Pomar R."/>
            <person name="Diambra L."/>
            <person name="Schaub G.A."/>
            <person name="Garcia E.S."/>
            <person name="Azambuja P."/>
            <person name="Braz G.R.C."/>
            <person name="Oliveira P.L."/>
        </authorList>
    </citation>
    <scope>NUCLEOTIDE SEQUENCE</scope>
</reference>
<protein>
    <submittedName>
        <fullName evidence="5 6">Putative insect cuticle protein</fullName>
    </submittedName>
</protein>
<dbReference type="PROSITE" id="PS51155">
    <property type="entry name" value="CHIT_BIND_RR_2"/>
    <property type="match status" value="1"/>
</dbReference>
<dbReference type="GO" id="GO:0008010">
    <property type="term" value="F:structural constituent of chitin-based larval cuticle"/>
    <property type="evidence" value="ECO:0007669"/>
    <property type="project" value="TreeGrafter"/>
</dbReference>
<feature type="chain" id="PRO_5014108845" evidence="4">
    <location>
        <begin position="17"/>
        <end position="206"/>
    </location>
</feature>
<dbReference type="GO" id="GO:0062129">
    <property type="term" value="C:chitin-based extracellular matrix"/>
    <property type="evidence" value="ECO:0007669"/>
    <property type="project" value="TreeGrafter"/>
</dbReference>
<dbReference type="InParanoid" id="R4G598"/>
<evidence type="ECO:0000313" key="7">
    <source>
        <dbReference type="Proteomes" id="UP000015103"/>
    </source>
</evidence>
<feature type="signal peptide" evidence="4">
    <location>
        <begin position="1"/>
        <end position="16"/>
    </location>
</feature>
<dbReference type="PANTHER" id="PTHR10380">
    <property type="entry name" value="CUTICLE PROTEIN"/>
    <property type="match status" value="1"/>
</dbReference>
<feature type="compositionally biased region" description="Basic and acidic residues" evidence="3">
    <location>
        <begin position="197"/>
        <end position="206"/>
    </location>
</feature>
<dbReference type="Proteomes" id="UP000015103">
    <property type="component" value="Unassembled WGS sequence"/>
</dbReference>
<dbReference type="GeneID" id="141452729"/>
<dbReference type="Pfam" id="PF00379">
    <property type="entry name" value="Chitin_bind_4"/>
    <property type="match status" value="1"/>
</dbReference>
<reference evidence="7" key="2">
    <citation type="submission" date="2015-04" db="EMBL/GenBank/DDBJ databases">
        <authorList>
            <person name="Wilson R.K."/>
            <person name="Warren W."/>
            <person name="Dotson E."/>
            <person name="Oliveira P.L."/>
        </authorList>
    </citation>
    <scope>NUCLEOTIDE SEQUENCE</scope>
</reference>
<keyword evidence="1 2" id="KW-0193">Cuticle</keyword>
<dbReference type="STRING" id="13249.R4G598"/>
<keyword evidence="7" id="KW-1185">Reference proteome</keyword>
<reference evidence="6" key="3">
    <citation type="submission" date="2015-05" db="UniProtKB">
        <authorList>
            <consortium name="EnsemblMetazoa"/>
        </authorList>
    </citation>
    <scope>IDENTIFICATION</scope>
</reference>
<feature type="region of interest" description="Disordered" evidence="3">
    <location>
        <begin position="174"/>
        <end position="206"/>
    </location>
</feature>
<dbReference type="OMA" id="AKPQNQY"/>
<dbReference type="EnsemblMetazoa" id="RPRC011138-RA">
    <property type="protein sequence ID" value="RPRC011138-PA"/>
    <property type="gene ID" value="RPRC011138"/>
</dbReference>
<dbReference type="InterPro" id="IPR031311">
    <property type="entry name" value="CHIT_BIND_RR_consensus"/>
</dbReference>
<evidence type="ECO:0000313" key="6">
    <source>
        <dbReference type="EnsemblMetazoa" id="RPRC011138-PA"/>
    </source>
</evidence>
<evidence type="ECO:0000256" key="2">
    <source>
        <dbReference type="PROSITE-ProRule" id="PRU00497"/>
    </source>
</evidence>
<dbReference type="PROSITE" id="PS00233">
    <property type="entry name" value="CHIT_BIND_RR_1"/>
    <property type="match status" value="1"/>
</dbReference>
<organism evidence="5">
    <name type="scientific">Rhodnius prolixus</name>
    <name type="common">Triatomid bug</name>
    <dbReference type="NCBI Taxonomy" id="13249"/>
    <lineage>
        <taxon>Eukaryota</taxon>
        <taxon>Metazoa</taxon>
        <taxon>Ecdysozoa</taxon>
        <taxon>Arthropoda</taxon>
        <taxon>Hexapoda</taxon>
        <taxon>Insecta</taxon>
        <taxon>Pterygota</taxon>
        <taxon>Neoptera</taxon>
        <taxon>Paraneoptera</taxon>
        <taxon>Hemiptera</taxon>
        <taxon>Heteroptera</taxon>
        <taxon>Panheteroptera</taxon>
        <taxon>Cimicomorpha</taxon>
        <taxon>Reduviidae</taxon>
        <taxon>Triatominae</taxon>
        <taxon>Rhodnius</taxon>
    </lineage>
</organism>
<accession>R4G598</accession>
<feature type="compositionally biased region" description="Basic and acidic residues" evidence="3">
    <location>
        <begin position="174"/>
        <end position="187"/>
    </location>
</feature>
<evidence type="ECO:0000256" key="3">
    <source>
        <dbReference type="SAM" id="MobiDB-lite"/>
    </source>
</evidence>
<evidence type="ECO:0000256" key="4">
    <source>
        <dbReference type="SAM" id="SignalP"/>
    </source>
</evidence>
<dbReference type="HOGENOM" id="CLU_065450_2_2_1"/>
<dbReference type="VEuPathDB" id="VectorBase:RPRC011138"/>
<dbReference type="AlphaFoldDB" id="R4G598"/>
<dbReference type="PRINTS" id="PR00947">
    <property type="entry name" value="CUTICLE"/>
</dbReference>
<dbReference type="PANTHER" id="PTHR10380:SF109">
    <property type="entry name" value="CUTICULAR PROTEIN 49AH"/>
    <property type="match status" value="1"/>
</dbReference>
<evidence type="ECO:0000313" key="5">
    <source>
        <dbReference type="EMBL" id="JAA76800.1"/>
    </source>
</evidence>
<dbReference type="eggNOG" id="ENOG502S88E">
    <property type="taxonomic scope" value="Eukaryota"/>
</dbReference>
<dbReference type="InterPro" id="IPR050468">
    <property type="entry name" value="Cuticle_Struct_Prot"/>
</dbReference>
<evidence type="ECO:0000256" key="1">
    <source>
        <dbReference type="ARBA" id="ARBA00022460"/>
    </source>
</evidence>
<dbReference type="RefSeq" id="XP_073981222.1">
    <property type="nucleotide sequence ID" value="XM_074125121.1"/>
</dbReference>
<dbReference type="InterPro" id="IPR000618">
    <property type="entry name" value="Insect_cuticle"/>
</dbReference>